<accession>A0A1X1XF90</accession>
<organism evidence="1 2">
    <name type="scientific">Mycobacterium kyorinense</name>
    <dbReference type="NCBI Taxonomy" id="487514"/>
    <lineage>
        <taxon>Bacteria</taxon>
        <taxon>Bacillati</taxon>
        <taxon>Actinomycetota</taxon>
        <taxon>Actinomycetes</taxon>
        <taxon>Mycobacteriales</taxon>
        <taxon>Mycobacteriaceae</taxon>
        <taxon>Mycobacterium</taxon>
    </lineage>
</organism>
<dbReference type="RefSeq" id="WP_045373137.1">
    <property type="nucleotide sequence ID" value="NZ_BBKA01000001.1"/>
</dbReference>
<comment type="caution">
    <text evidence="1">The sequence shown here is derived from an EMBL/GenBank/DDBJ whole genome shotgun (WGS) entry which is preliminary data.</text>
</comment>
<dbReference type="OrthoDB" id="5418706at2"/>
<protein>
    <recommendedName>
        <fullName evidence="3">SCP2 domain-containing protein</fullName>
    </recommendedName>
</protein>
<gene>
    <name evidence="1" type="ORF">AWC14_14910</name>
</gene>
<dbReference type="EMBL" id="LQPE01000166">
    <property type="protein sequence ID" value="ORV97482.1"/>
    <property type="molecule type" value="Genomic_DNA"/>
</dbReference>
<evidence type="ECO:0008006" key="3">
    <source>
        <dbReference type="Google" id="ProtNLM"/>
    </source>
</evidence>
<evidence type="ECO:0000313" key="2">
    <source>
        <dbReference type="Proteomes" id="UP000193487"/>
    </source>
</evidence>
<dbReference type="AlphaFoldDB" id="A0A1X1XF90"/>
<name>A0A1X1XF90_9MYCO</name>
<evidence type="ECO:0000313" key="1">
    <source>
        <dbReference type="EMBL" id="ORV97482.1"/>
    </source>
</evidence>
<reference evidence="1 2" key="1">
    <citation type="submission" date="2016-01" db="EMBL/GenBank/DDBJ databases">
        <title>The new phylogeny of the genus Mycobacterium.</title>
        <authorList>
            <person name="Tarcisio F."/>
            <person name="Conor M."/>
            <person name="Antonella G."/>
            <person name="Elisabetta G."/>
            <person name="Giulia F.S."/>
            <person name="Sara T."/>
            <person name="Anna F."/>
            <person name="Clotilde B."/>
            <person name="Roberto B."/>
            <person name="Veronica D.S."/>
            <person name="Fabio R."/>
            <person name="Monica P."/>
            <person name="Olivier J."/>
            <person name="Enrico T."/>
            <person name="Nicola S."/>
        </authorList>
    </citation>
    <scope>NUCLEOTIDE SEQUENCE [LARGE SCALE GENOMIC DNA]</scope>
    <source>
        <strain evidence="1 2">DSM 45166</strain>
    </source>
</reference>
<keyword evidence="2" id="KW-1185">Reference proteome</keyword>
<dbReference type="Proteomes" id="UP000193487">
    <property type="component" value="Unassembled WGS sequence"/>
</dbReference>
<sequence>MFFKNADEVDEYICGMFRDAGNHPEVGPKVRAENLVLHVVLNDPDCELTVAFREDYQVIFGPTDLQPDVTLLMPGDIADKFWRGEYNLARGIINSEVHAKITRSGPVKTLINKLVPLGEPLFPIFREKIAKKDAAVAG</sequence>
<proteinExistence type="predicted"/>